<dbReference type="Gene3D" id="3.30.420.40">
    <property type="match status" value="2"/>
</dbReference>
<evidence type="ECO:0000256" key="2">
    <source>
        <dbReference type="ARBA" id="ARBA00022679"/>
    </source>
</evidence>
<dbReference type="InterPro" id="IPR050406">
    <property type="entry name" value="FGGY_Carb_Kinase"/>
</dbReference>
<name>A0A3A6R2V2_9VIBR</name>
<dbReference type="InterPro" id="IPR018484">
    <property type="entry name" value="FGGY_N"/>
</dbReference>
<dbReference type="InterPro" id="IPR018483">
    <property type="entry name" value="Carb_kinase_FGGY_CS"/>
</dbReference>
<dbReference type="RefSeq" id="WP_120028955.1">
    <property type="nucleotide sequence ID" value="NZ_QVMU01000001.1"/>
</dbReference>
<evidence type="ECO:0000256" key="3">
    <source>
        <dbReference type="ARBA" id="ARBA00022777"/>
    </source>
</evidence>
<dbReference type="GO" id="GO:0005975">
    <property type="term" value="P:carbohydrate metabolic process"/>
    <property type="evidence" value="ECO:0007669"/>
    <property type="project" value="InterPro"/>
</dbReference>
<keyword evidence="2 4" id="KW-0808">Transferase</keyword>
<evidence type="ECO:0000313" key="8">
    <source>
        <dbReference type="Proteomes" id="UP000273252"/>
    </source>
</evidence>
<accession>A0A3A6R2V2</accession>
<dbReference type="Pfam" id="PF00370">
    <property type="entry name" value="FGGY_N"/>
    <property type="match status" value="1"/>
</dbReference>
<dbReference type="AlphaFoldDB" id="A0A3A6R2V2"/>
<gene>
    <name evidence="7" type="ORF">DZ860_00485</name>
</gene>
<evidence type="ECO:0000256" key="4">
    <source>
        <dbReference type="RuleBase" id="RU003733"/>
    </source>
</evidence>
<dbReference type="PIRSF" id="PIRSF000538">
    <property type="entry name" value="GlpK"/>
    <property type="match status" value="1"/>
</dbReference>
<dbReference type="InterPro" id="IPR043129">
    <property type="entry name" value="ATPase_NBD"/>
</dbReference>
<keyword evidence="8" id="KW-1185">Reference proteome</keyword>
<evidence type="ECO:0000259" key="6">
    <source>
        <dbReference type="Pfam" id="PF02782"/>
    </source>
</evidence>
<dbReference type="InterPro" id="IPR000577">
    <property type="entry name" value="Carb_kinase_FGGY"/>
</dbReference>
<proteinExistence type="inferred from homology"/>
<evidence type="ECO:0000313" key="7">
    <source>
        <dbReference type="EMBL" id="RJX75199.1"/>
    </source>
</evidence>
<dbReference type="PANTHER" id="PTHR43095:SF3">
    <property type="entry name" value="L-XYLULOSE_3-KETO-L-GULONATE KINASE"/>
    <property type="match status" value="1"/>
</dbReference>
<sequence>MENSIFLGLDVGTTNIKAILVDSHGNEVAKAEVRNPPTITEDGYSETDMHGLFERCCTVIKTVLSEQNSACLAAMSVSGQGEGLWALDEYNQPIGPAILWNDGRASRTASQWLNHEGVKQIYQHTTGSVPFSGATSVLLAWFKKHERNTYDRIKTVFWCKDWIRYCLTGAFSSDPSDASTSMLSLETKGWAHDLLAALDIEEVKQALPALRPSNDIAGYVQSTVAQMTGLPEGLPVATGALDIVATAFGMGAHQQGDTCVILGTTCCCESLYQAPKYDSNTSGGWECFEPSSLVVNVNAAMAGTPNLDWAIGSLLTESERQRSDVFEFIEANIKALDPVSRGVIFHPYIAEAGERAPFNNPGAKAQFFGIDTKTTRWDMLKSVYEGVAFSIRDCIGEGTGRILLAGGGAKSEIWPQIIADCTGRSVVIAKQSEACSNGSIMYAFMAVNPECPAEQVIAKFNGEQRAFTPNKHNTDIYEAYFEVYKEIRTQLDGIWKIHDGLKNQRTKHERL</sequence>
<comment type="similarity">
    <text evidence="1 4">Belongs to the FGGY kinase family.</text>
</comment>
<organism evidence="7 8">
    <name type="scientific">Vibrio sinensis</name>
    <dbReference type="NCBI Taxonomy" id="2302434"/>
    <lineage>
        <taxon>Bacteria</taxon>
        <taxon>Pseudomonadati</taxon>
        <taxon>Pseudomonadota</taxon>
        <taxon>Gammaproteobacteria</taxon>
        <taxon>Vibrionales</taxon>
        <taxon>Vibrionaceae</taxon>
        <taxon>Vibrio</taxon>
    </lineage>
</organism>
<feature type="domain" description="Carbohydrate kinase FGGY N-terminal" evidence="5">
    <location>
        <begin position="6"/>
        <end position="249"/>
    </location>
</feature>
<evidence type="ECO:0000259" key="5">
    <source>
        <dbReference type="Pfam" id="PF00370"/>
    </source>
</evidence>
<comment type="caution">
    <text evidence="7">The sequence shown here is derived from an EMBL/GenBank/DDBJ whole genome shotgun (WGS) entry which is preliminary data.</text>
</comment>
<dbReference type="EMBL" id="QVMU01000001">
    <property type="protein sequence ID" value="RJX75199.1"/>
    <property type="molecule type" value="Genomic_DNA"/>
</dbReference>
<dbReference type="CDD" id="cd07802">
    <property type="entry name" value="ASKHA_NBD_FGGY_EcLyxK-like"/>
    <property type="match status" value="1"/>
</dbReference>
<dbReference type="PANTHER" id="PTHR43095">
    <property type="entry name" value="SUGAR KINASE"/>
    <property type="match status" value="1"/>
</dbReference>
<dbReference type="PROSITE" id="PS00445">
    <property type="entry name" value="FGGY_KINASES_2"/>
    <property type="match status" value="1"/>
</dbReference>
<dbReference type="InterPro" id="IPR018485">
    <property type="entry name" value="FGGY_C"/>
</dbReference>
<dbReference type="OrthoDB" id="9805576at2"/>
<dbReference type="Pfam" id="PF02782">
    <property type="entry name" value="FGGY_C"/>
    <property type="match status" value="1"/>
</dbReference>
<dbReference type="Proteomes" id="UP000273252">
    <property type="component" value="Unassembled WGS sequence"/>
</dbReference>
<dbReference type="SUPFAM" id="SSF53067">
    <property type="entry name" value="Actin-like ATPase domain"/>
    <property type="match status" value="2"/>
</dbReference>
<reference evidence="7 8" key="1">
    <citation type="submission" date="2018-08" db="EMBL/GenBank/DDBJ databases">
        <title>Vibrio isolated from the Eastern China Marginal Seas.</title>
        <authorList>
            <person name="Li Y."/>
        </authorList>
    </citation>
    <scope>NUCLEOTIDE SEQUENCE [LARGE SCALE GENOMIC DNA]</scope>
    <source>
        <strain evidence="7 8">BEI233</strain>
    </source>
</reference>
<dbReference type="GO" id="GO:0016773">
    <property type="term" value="F:phosphotransferase activity, alcohol group as acceptor"/>
    <property type="evidence" value="ECO:0007669"/>
    <property type="project" value="InterPro"/>
</dbReference>
<feature type="domain" description="Carbohydrate kinase FGGY C-terminal" evidence="6">
    <location>
        <begin position="260"/>
        <end position="446"/>
    </location>
</feature>
<protein>
    <submittedName>
        <fullName evidence="7">Carbohydrate kinase</fullName>
    </submittedName>
</protein>
<keyword evidence="3 4" id="KW-0418">Kinase</keyword>
<dbReference type="GO" id="GO:0016301">
    <property type="term" value="F:kinase activity"/>
    <property type="evidence" value="ECO:0007669"/>
    <property type="project" value="UniProtKB-KW"/>
</dbReference>
<evidence type="ECO:0000256" key="1">
    <source>
        <dbReference type="ARBA" id="ARBA00009156"/>
    </source>
</evidence>